<reference evidence="1" key="1">
    <citation type="submission" date="2014-11" db="EMBL/GenBank/DDBJ databases">
        <authorList>
            <person name="Amaro Gonzalez C."/>
        </authorList>
    </citation>
    <scope>NUCLEOTIDE SEQUENCE</scope>
</reference>
<organism evidence="1">
    <name type="scientific">Anguilla anguilla</name>
    <name type="common">European freshwater eel</name>
    <name type="synonym">Muraena anguilla</name>
    <dbReference type="NCBI Taxonomy" id="7936"/>
    <lineage>
        <taxon>Eukaryota</taxon>
        <taxon>Metazoa</taxon>
        <taxon>Chordata</taxon>
        <taxon>Craniata</taxon>
        <taxon>Vertebrata</taxon>
        <taxon>Euteleostomi</taxon>
        <taxon>Actinopterygii</taxon>
        <taxon>Neopterygii</taxon>
        <taxon>Teleostei</taxon>
        <taxon>Anguilliformes</taxon>
        <taxon>Anguillidae</taxon>
        <taxon>Anguilla</taxon>
    </lineage>
</organism>
<dbReference type="EMBL" id="GBXM01108558">
    <property type="protein sequence ID" value="JAH00019.1"/>
    <property type="molecule type" value="Transcribed_RNA"/>
</dbReference>
<dbReference type="EMBL" id="GBXM01033756">
    <property type="protein sequence ID" value="JAH74821.1"/>
    <property type="molecule type" value="Transcribed_RNA"/>
</dbReference>
<reference evidence="1" key="2">
    <citation type="journal article" date="2015" name="Fish Shellfish Immunol.">
        <title>Early steps in the European eel (Anguilla anguilla)-Vibrio vulnificus interaction in the gills: Role of the RtxA13 toxin.</title>
        <authorList>
            <person name="Callol A."/>
            <person name="Pajuelo D."/>
            <person name="Ebbesson L."/>
            <person name="Teles M."/>
            <person name="MacKenzie S."/>
            <person name="Amaro C."/>
        </authorList>
    </citation>
    <scope>NUCLEOTIDE SEQUENCE</scope>
</reference>
<proteinExistence type="predicted"/>
<evidence type="ECO:0000313" key="1">
    <source>
        <dbReference type="EMBL" id="JAH74821.1"/>
    </source>
</evidence>
<protein>
    <submittedName>
        <fullName evidence="1">Uncharacterized protein</fullName>
    </submittedName>
</protein>
<sequence>MHCTVLVYTAR</sequence>
<accession>A0A0E9V9Y2</accession>
<name>A0A0E9V9Y2_ANGAN</name>